<dbReference type="SUPFAM" id="SSF51430">
    <property type="entry name" value="NAD(P)-linked oxidoreductase"/>
    <property type="match status" value="1"/>
</dbReference>
<dbReference type="InterPro" id="IPR036812">
    <property type="entry name" value="NAD(P)_OxRdtase_dom_sf"/>
</dbReference>
<dbReference type="AlphaFoldDB" id="A0A0G4HU53"/>
<dbReference type="InterPro" id="IPR020471">
    <property type="entry name" value="AKR"/>
</dbReference>
<evidence type="ECO:0000256" key="2">
    <source>
        <dbReference type="PIRSR" id="PIRSR000097-1"/>
    </source>
</evidence>
<proteinExistence type="predicted"/>
<dbReference type="EMBL" id="CDMZ01003891">
    <property type="protein sequence ID" value="CEM47950.1"/>
    <property type="molecule type" value="Genomic_DNA"/>
</dbReference>
<dbReference type="PRINTS" id="PR00069">
    <property type="entry name" value="ALDKETRDTASE"/>
</dbReference>
<dbReference type="VEuPathDB" id="CryptoDB:Cvel_8598"/>
<feature type="site" description="Lowers pKa of active site Tyr" evidence="4">
    <location>
        <position position="81"/>
    </location>
</feature>
<dbReference type="Gene3D" id="3.20.20.100">
    <property type="entry name" value="NADP-dependent oxidoreductase domain"/>
    <property type="match status" value="1"/>
</dbReference>
<feature type="domain" description="NADP-dependent oxidoreductase" evidence="5">
    <location>
        <begin position="19"/>
        <end position="293"/>
    </location>
</feature>
<evidence type="ECO:0000259" key="5">
    <source>
        <dbReference type="Pfam" id="PF00248"/>
    </source>
</evidence>
<dbReference type="PIRSF" id="PIRSF000097">
    <property type="entry name" value="AKR"/>
    <property type="match status" value="1"/>
</dbReference>
<keyword evidence="1" id="KW-0560">Oxidoreductase</keyword>
<name>A0A0G4HU53_9ALVE</name>
<evidence type="ECO:0000256" key="4">
    <source>
        <dbReference type="PIRSR" id="PIRSR000097-3"/>
    </source>
</evidence>
<dbReference type="InterPro" id="IPR023210">
    <property type="entry name" value="NADP_OxRdtase_dom"/>
</dbReference>
<reference evidence="6" key="1">
    <citation type="submission" date="2014-11" db="EMBL/GenBank/DDBJ databases">
        <authorList>
            <person name="Otto D Thomas"/>
            <person name="Naeem Raeece"/>
        </authorList>
    </citation>
    <scope>NUCLEOTIDE SEQUENCE</scope>
</reference>
<dbReference type="Pfam" id="PF00248">
    <property type="entry name" value="Aldo_ket_red"/>
    <property type="match status" value="1"/>
</dbReference>
<dbReference type="GO" id="GO:0016616">
    <property type="term" value="F:oxidoreductase activity, acting on the CH-OH group of donors, NAD or NADP as acceptor"/>
    <property type="evidence" value="ECO:0007669"/>
    <property type="project" value="UniProtKB-ARBA"/>
</dbReference>
<dbReference type="PhylomeDB" id="A0A0G4HU53"/>
<feature type="active site" description="Proton donor" evidence="2">
    <location>
        <position position="52"/>
    </location>
</feature>
<evidence type="ECO:0000313" key="6">
    <source>
        <dbReference type="EMBL" id="CEM47950.1"/>
    </source>
</evidence>
<organism evidence="6">
    <name type="scientific">Chromera velia CCMP2878</name>
    <dbReference type="NCBI Taxonomy" id="1169474"/>
    <lineage>
        <taxon>Eukaryota</taxon>
        <taxon>Sar</taxon>
        <taxon>Alveolata</taxon>
        <taxon>Colpodellida</taxon>
        <taxon>Chromeraceae</taxon>
        <taxon>Chromera</taxon>
    </lineage>
</organism>
<evidence type="ECO:0000256" key="1">
    <source>
        <dbReference type="ARBA" id="ARBA00023002"/>
    </source>
</evidence>
<evidence type="ECO:0000256" key="3">
    <source>
        <dbReference type="PIRSR" id="PIRSR000097-2"/>
    </source>
</evidence>
<dbReference type="FunFam" id="3.20.20.100:FF:000002">
    <property type="entry name" value="2,5-diketo-D-gluconic acid reductase A"/>
    <property type="match status" value="1"/>
</dbReference>
<dbReference type="PROSITE" id="PS00063">
    <property type="entry name" value="ALDOKETO_REDUCTASE_3"/>
    <property type="match status" value="1"/>
</dbReference>
<dbReference type="PANTHER" id="PTHR11732">
    <property type="entry name" value="ALDO/KETO REDUCTASE"/>
    <property type="match status" value="1"/>
</dbReference>
<protein>
    <recommendedName>
        <fullName evidence="5">NADP-dependent oxidoreductase domain-containing protein</fullName>
    </recommendedName>
</protein>
<dbReference type="InterPro" id="IPR018170">
    <property type="entry name" value="Aldo/ket_reductase_CS"/>
</dbReference>
<gene>
    <name evidence="6" type="ORF">Cvel_8598</name>
</gene>
<feature type="binding site" evidence="3">
    <location>
        <position position="114"/>
    </location>
    <ligand>
        <name>substrate</name>
    </ligand>
</feature>
<sequence length="316" mass="34594">MFEPSVKLTSGAQGSIPLIGFGTWKAESGEVKKAVKAAVAAGIRHIDCAAVYANEKEVGEALTEIFAEGKVKRGDLWITSKLWNTCHDPENVEKAAKSTIEDLKCEYLDLYLVHWPCAFAFTGLPCRPDTDFCPRDAEGNIKFAKVSLQQTWGAMEQLVEKKIVSHIGVSNYPLINILDMLTYCKIKPAVNQIEVHPYNSREELILECQRLGIHVTAYSPLGSGVGATGPLGDGVIGGIAQALGCSPGQVILSWIVQQGVSVIPKSVKAERIKANAQMVKLSPEQMKEISGLNKNMVTCDMRVYWQYPIHYGKTIT</sequence>
<accession>A0A0G4HU53</accession>